<dbReference type="Proteomes" id="UP000019151">
    <property type="component" value="Chromosome"/>
</dbReference>
<dbReference type="PANTHER" id="PTHR16026:SF0">
    <property type="entry name" value="CARTILAGE ACIDIC PROTEIN 1"/>
    <property type="match status" value="1"/>
</dbReference>
<evidence type="ECO:0000259" key="2">
    <source>
        <dbReference type="Pfam" id="PF07593"/>
    </source>
</evidence>
<evidence type="ECO:0000313" key="3">
    <source>
        <dbReference type="EMBL" id="AHG89290.1"/>
    </source>
</evidence>
<dbReference type="HOGENOM" id="CLU_281416_0_0_0"/>
<dbReference type="eggNOG" id="COG4888">
    <property type="taxonomic scope" value="Bacteria"/>
</dbReference>
<evidence type="ECO:0000256" key="1">
    <source>
        <dbReference type="ARBA" id="ARBA00022729"/>
    </source>
</evidence>
<evidence type="ECO:0000313" key="4">
    <source>
        <dbReference type="Proteomes" id="UP000019151"/>
    </source>
</evidence>
<dbReference type="InterPro" id="IPR028994">
    <property type="entry name" value="Integrin_alpha_N"/>
</dbReference>
<dbReference type="Pfam" id="PF07593">
    <property type="entry name" value="UnbV_ASPIC"/>
    <property type="match status" value="2"/>
</dbReference>
<gene>
    <name evidence="3" type="ORF">J421_1753</name>
</gene>
<reference evidence="3 4" key="1">
    <citation type="journal article" date="2014" name="Genome Announc.">
        <title>Genome Sequence and Methylome of Soil Bacterium Gemmatirosa kalamazoonensis KBS708T, a Member of the Rarely Cultivated Gemmatimonadetes Phylum.</title>
        <authorList>
            <person name="Debruyn J.M."/>
            <person name="Radosevich M."/>
            <person name="Wommack K.E."/>
            <person name="Polson S.W."/>
            <person name="Hauser L.J."/>
            <person name="Fawaz M.N."/>
            <person name="Korlach J."/>
            <person name="Tsai Y.C."/>
        </authorList>
    </citation>
    <scope>NUCLEOTIDE SEQUENCE [LARGE SCALE GENOMIC DNA]</scope>
    <source>
        <strain evidence="3 4">KBS708</strain>
    </source>
</reference>
<feature type="domain" description="ASPIC/UnbV" evidence="2">
    <location>
        <begin position="554"/>
        <end position="620"/>
    </location>
</feature>
<sequence>MKRSTSRIASAVLATVVVASCHRDSAPRPWHQMQGYRWRELVVDDGGKPGFTEMSARETGIRFENDVPDSVLLGNRMLAQGGGVALGDVDGDGRPDVFLARSSGCSALYRNLGDWKFDDVTQRAGVGACGRHASGAAFADIDGDGDLDLVLLATTGPNAIFVNDGRGHFTEHRDLGLDPAGKGGTTVALADVDGDGRLDMYVANYKPYSPVDTLAPQERAPSQLVHQVGPNAYAVVPERQKDFKLVMRPDMGGMNVTMRGEPDDLYLNRGGRFERVPLGGGDESFGLSAKLVDLTGDGAPELYVANDFEDTDQLWINDGHGNFHLADWTAQRQTSNSAMGVDVADVNGDGLPDLFETDMLSDDTRRLKTQMPAHTALPKRVGDVTTQLQQQRNTLFVNRGDGTFAEVAALAGVQATGWSWGTMFLDVDLDGRPDLLVANGHLWDIMDADVQERLQNRVSGVTWQRERWEFPKLALHNVAFRNRGDLTFENASVAWHFGTEADVSHALAAADLDGDGDLDVVVNRLRAPALVLRSDAAAPRIAVRLRGTAPNTQAVGARITLRGGAVPLQTREVQAGGLYLSHSDYEASFAMGTSQRATLEIVWRDGRRTRVENVAPNRLYEVDEASVERGAGSVERSDDSTLHAPRSTLAPLFEDGSAQLGGHVHTENTFDDWERQFLLPNALSQLGPGVAWFDVDRDGDEDLVVGAGKGGAIAVFRNDGGRLVPMRAGAPTSSDLTTVLGVADASGTRILAGVASWEGGTPPSVVSVGARGGTPQTVVPPLPSSTGPIALGDYDGDGDLDLFVGGRAVPGAYPAPASSSLWRNEGGRFVLDTLRSAPLDHIGLVSAASFADVDGDGDADLLLAREWGSIELLLNQGGRFFTAAAWGLERWPSRWNGLATGDLDGDGRLDIVATSWGRNTMTPADRARPLVMLHGPFGSGGEEEMLVARDDPRLHGLAPLNGYARLRVALPDLGRRLGTFAAYADATVDSVLGGGPRAARVHRDTVVTLDHMAFLNRGDHFEPMALPTEAQMAPAFYAGIADFDGDGKEDVFLSQNFYPTAVGLPRYDAGRGLLLLGDGKGGLAAVPGSRSGIRIYGDQRGAAYADYDRDGRLDLVVSQNGAATVLLHNRGARPGLRVILRGPATNPDGVGAQIRVVYGERMGPVREVQAGSGYWSQNGAAQVFGLDGTPTAVQVRWPGGVNVRVPVPNGAREVVVRREP</sequence>
<dbReference type="PATRIC" id="fig|861299.3.peg.1782"/>
<dbReference type="InterPro" id="IPR013517">
    <property type="entry name" value="FG-GAP"/>
</dbReference>
<name>W0RG40_9BACT</name>
<dbReference type="STRING" id="861299.J421_1753"/>
<keyword evidence="4" id="KW-1185">Reference proteome</keyword>
<dbReference type="PROSITE" id="PS51257">
    <property type="entry name" value="PROKAR_LIPOPROTEIN"/>
    <property type="match status" value="1"/>
</dbReference>
<dbReference type="AlphaFoldDB" id="W0RG40"/>
<dbReference type="InParanoid" id="W0RG40"/>
<dbReference type="OrthoDB" id="9816120at2"/>
<proteinExistence type="predicted"/>
<feature type="domain" description="ASPIC/UnbV" evidence="2">
    <location>
        <begin position="1149"/>
        <end position="1201"/>
    </location>
</feature>
<accession>W0RG40</accession>
<dbReference type="PANTHER" id="PTHR16026">
    <property type="entry name" value="CARTILAGE ACIDIC PROTEIN 1"/>
    <property type="match status" value="1"/>
</dbReference>
<dbReference type="InterPro" id="IPR027039">
    <property type="entry name" value="Crtac1"/>
</dbReference>
<dbReference type="RefSeq" id="WP_025410795.1">
    <property type="nucleotide sequence ID" value="NZ_CP007128.1"/>
</dbReference>
<dbReference type="InterPro" id="IPR011519">
    <property type="entry name" value="UnbV_ASPIC"/>
</dbReference>
<dbReference type="SUPFAM" id="SSF69318">
    <property type="entry name" value="Integrin alpha N-terminal domain"/>
    <property type="match status" value="3"/>
</dbReference>
<dbReference type="EMBL" id="CP007128">
    <property type="protein sequence ID" value="AHG89290.1"/>
    <property type="molecule type" value="Genomic_DNA"/>
</dbReference>
<dbReference type="Gene3D" id="2.130.10.130">
    <property type="entry name" value="Integrin alpha, N-terminal"/>
    <property type="match status" value="4"/>
</dbReference>
<keyword evidence="1" id="KW-0732">Signal</keyword>
<dbReference type="Pfam" id="PF13517">
    <property type="entry name" value="FG-GAP_3"/>
    <property type="match status" value="6"/>
</dbReference>
<dbReference type="eggNOG" id="COG0446">
    <property type="taxonomic scope" value="Bacteria"/>
</dbReference>
<dbReference type="KEGG" id="gba:J421_1753"/>
<organism evidence="3 4">
    <name type="scientific">Gemmatirosa kalamazoonensis</name>
    <dbReference type="NCBI Taxonomy" id="861299"/>
    <lineage>
        <taxon>Bacteria</taxon>
        <taxon>Pseudomonadati</taxon>
        <taxon>Gemmatimonadota</taxon>
        <taxon>Gemmatimonadia</taxon>
        <taxon>Gemmatimonadales</taxon>
        <taxon>Gemmatimonadaceae</taxon>
        <taxon>Gemmatirosa</taxon>
    </lineage>
</organism>
<protein>
    <submittedName>
        <fullName evidence="3">ASPIC/UnbV domain protein</fullName>
    </submittedName>
</protein>